<dbReference type="PANTHER" id="PTHR34800">
    <property type="entry name" value="TETRAPYRROLE-BINDING PROTEIN, CHLOROPLASTIC"/>
    <property type="match status" value="1"/>
</dbReference>
<dbReference type="AlphaFoldDB" id="A0A1C9C8A4"/>
<geneLocation type="plastid" evidence="3"/>
<dbReference type="SUPFAM" id="SSF48371">
    <property type="entry name" value="ARM repeat"/>
    <property type="match status" value="1"/>
</dbReference>
<evidence type="ECO:0000259" key="2">
    <source>
        <dbReference type="Pfam" id="PF16416"/>
    </source>
</evidence>
<protein>
    <submittedName>
        <fullName evidence="3">Uncharacterized protein</fullName>
    </submittedName>
</protein>
<dbReference type="EMBL" id="KX284710">
    <property type="protein sequence ID" value="AOM64601.1"/>
    <property type="molecule type" value="Genomic_DNA"/>
</dbReference>
<dbReference type="PANTHER" id="PTHR34800:SF1">
    <property type="entry name" value="TETRAPYRROLE-BINDING PROTEIN, CHLOROPLASTIC"/>
    <property type="match status" value="1"/>
</dbReference>
<dbReference type="Gene3D" id="1.10.10.1770">
    <property type="entry name" value="Gun4-like"/>
    <property type="match status" value="1"/>
</dbReference>
<dbReference type="InterPro" id="IPR032192">
    <property type="entry name" value="GUN4_N"/>
</dbReference>
<dbReference type="GO" id="GO:0046906">
    <property type="term" value="F:tetrapyrrole binding"/>
    <property type="evidence" value="ECO:0007669"/>
    <property type="project" value="TreeGrafter"/>
</dbReference>
<organism evidence="3">
    <name type="scientific">Riquetophycus sp</name>
    <dbReference type="NCBI Taxonomy" id="1897556"/>
    <lineage>
        <taxon>Eukaryota</taxon>
        <taxon>Rhodophyta</taxon>
        <taxon>Florideophyceae</taxon>
        <taxon>Rhodymeniophycidae</taxon>
        <taxon>Peyssonneliales</taxon>
        <taxon>Peyssonneliaceae</taxon>
        <taxon>Riquetophycus</taxon>
    </lineage>
</organism>
<name>A0A1C9C8A4_9FLOR</name>
<keyword evidence="3" id="KW-0934">Plastid</keyword>
<proteinExistence type="predicted"/>
<dbReference type="Gene3D" id="1.25.40.620">
    <property type="match status" value="1"/>
</dbReference>
<dbReference type="InterPro" id="IPR008629">
    <property type="entry name" value="GUN4-like"/>
</dbReference>
<dbReference type="Pfam" id="PF16416">
    <property type="entry name" value="GUN4_N"/>
    <property type="match status" value="1"/>
</dbReference>
<dbReference type="SUPFAM" id="SSF140869">
    <property type="entry name" value="GUN4-like"/>
    <property type="match status" value="1"/>
</dbReference>
<dbReference type="InterPro" id="IPR037215">
    <property type="entry name" value="GUN4-like_sf"/>
</dbReference>
<evidence type="ECO:0000259" key="1">
    <source>
        <dbReference type="Pfam" id="PF05419"/>
    </source>
</evidence>
<evidence type="ECO:0000313" key="3">
    <source>
        <dbReference type="EMBL" id="AOM64601.1"/>
    </source>
</evidence>
<dbReference type="CDD" id="cd16383">
    <property type="entry name" value="GUN4"/>
    <property type="match status" value="1"/>
</dbReference>
<dbReference type="InterPro" id="IPR016024">
    <property type="entry name" value="ARM-type_fold"/>
</dbReference>
<reference evidence="3" key="1">
    <citation type="journal article" date="2016" name="BMC Biol.">
        <title>Parallel evolution of highly conserved plastid genome architecture in red seaweeds and seed plants.</title>
        <authorList>
            <person name="Lee J."/>
            <person name="Cho C.H."/>
            <person name="Park S.I."/>
            <person name="Choi J.W."/>
            <person name="Song H.S."/>
            <person name="West J.A."/>
            <person name="Bhattacharya D."/>
            <person name="Yoon H.S."/>
        </authorList>
    </citation>
    <scope>NUCLEOTIDE SEQUENCE</scope>
</reference>
<feature type="domain" description="GUN4 N-terminal ARM-like repeat" evidence="2">
    <location>
        <begin position="7"/>
        <end position="88"/>
    </location>
</feature>
<gene>
    <name evidence="3" type="primary">ycf53</name>
    <name evidence="3" type="ORF">Riqu_122</name>
</gene>
<accession>A0A1C9C8A4</accession>
<feature type="domain" description="GUN4-like" evidence="1">
    <location>
        <begin position="96"/>
        <end position="235"/>
    </location>
</feature>
<dbReference type="Pfam" id="PF05419">
    <property type="entry name" value="GUN4"/>
    <property type="match status" value="1"/>
</dbReference>
<sequence>MNTKSKNNLTISDKMKQLKSNASTRQQFMLVQDLKLAGYNGEKALLELLIDRRIINNVNISYLDSIIFESVFNSSYLNIKQDLNNYFPVGIVDLKSNIRIDYQPLQKVLMEHNYQEADKLTQQALCQLAGLDIKHTRDWLYFTDIALLPSDELYNIDLLWRVYSRYKFGFSRQRQIWLNNNCDWEKFWHQIGWKLDGTPRRYPHEFLWNINAPNGHLPLFNQLRGVQVLLALFNHMAWNK</sequence>